<name>A0AAE1DU69_9GAST</name>
<organism evidence="1 2">
    <name type="scientific">Elysia crispata</name>
    <name type="common">lettuce slug</name>
    <dbReference type="NCBI Taxonomy" id="231223"/>
    <lineage>
        <taxon>Eukaryota</taxon>
        <taxon>Metazoa</taxon>
        <taxon>Spiralia</taxon>
        <taxon>Lophotrochozoa</taxon>
        <taxon>Mollusca</taxon>
        <taxon>Gastropoda</taxon>
        <taxon>Heterobranchia</taxon>
        <taxon>Euthyneura</taxon>
        <taxon>Panpulmonata</taxon>
        <taxon>Sacoglossa</taxon>
        <taxon>Placobranchoidea</taxon>
        <taxon>Plakobranchidae</taxon>
        <taxon>Elysia</taxon>
    </lineage>
</organism>
<evidence type="ECO:0000313" key="2">
    <source>
        <dbReference type="Proteomes" id="UP001283361"/>
    </source>
</evidence>
<dbReference type="EMBL" id="JAWDGP010002452">
    <property type="protein sequence ID" value="KAK3783104.1"/>
    <property type="molecule type" value="Genomic_DNA"/>
</dbReference>
<gene>
    <name evidence="1" type="ORF">RRG08_012739</name>
</gene>
<accession>A0AAE1DU69</accession>
<protein>
    <submittedName>
        <fullName evidence="1">Uncharacterized protein</fullName>
    </submittedName>
</protein>
<evidence type="ECO:0000313" key="1">
    <source>
        <dbReference type="EMBL" id="KAK3783104.1"/>
    </source>
</evidence>
<comment type="caution">
    <text evidence="1">The sequence shown here is derived from an EMBL/GenBank/DDBJ whole genome shotgun (WGS) entry which is preliminary data.</text>
</comment>
<keyword evidence="2" id="KW-1185">Reference proteome</keyword>
<sequence length="270" mass="30161">MSYRPAPKKPTPWLVPLSETVIIGYTDVAAAGSRALLGLRGAKEVLHFEIPNIPKAVPCCWTEPSKKTPSQPPRRGKAPAEKPLAPFMFTLQLFQYHSVIHLLGCLSCRYSLIIINTHLNAGAGHAVAKYLVDAFSDSFVRKVFVLSALRLDHLERRNHQELFENTWNGMCPGTEYPELPKYMKIFDPLLCDMIQMFLIEGIPFSVISLPGHRADSGHATEMDGSYEVISAIQNCVRDFTELSFSLQTSAELEYRADGGEVEDMVAMIYV</sequence>
<reference evidence="1" key="1">
    <citation type="journal article" date="2023" name="G3 (Bethesda)">
        <title>A reference genome for the long-term kleptoplast-retaining sea slug Elysia crispata morphotype clarki.</title>
        <authorList>
            <person name="Eastman K.E."/>
            <person name="Pendleton A.L."/>
            <person name="Shaikh M.A."/>
            <person name="Suttiyut T."/>
            <person name="Ogas R."/>
            <person name="Tomko P."/>
            <person name="Gavelis G."/>
            <person name="Widhalm J.R."/>
            <person name="Wisecaver J.H."/>
        </authorList>
    </citation>
    <scope>NUCLEOTIDE SEQUENCE</scope>
    <source>
        <strain evidence="1">ECLA1</strain>
    </source>
</reference>
<dbReference type="AlphaFoldDB" id="A0AAE1DU69"/>
<dbReference type="Proteomes" id="UP001283361">
    <property type="component" value="Unassembled WGS sequence"/>
</dbReference>
<proteinExistence type="predicted"/>